<reference evidence="5 6" key="1">
    <citation type="journal article" date="2021" name="Sci. Rep.">
        <title>The distribution of antibiotic resistance genes in chicken gut microbiota commensals.</title>
        <authorList>
            <person name="Juricova H."/>
            <person name="Matiasovicova J."/>
            <person name="Kubasova T."/>
            <person name="Cejkova D."/>
            <person name="Rychlik I."/>
        </authorList>
    </citation>
    <scope>NUCLEOTIDE SEQUENCE [LARGE SCALE GENOMIC DNA]</scope>
    <source>
        <strain evidence="5 6">An537</strain>
    </source>
</reference>
<name>A0ABS2GF85_9FIRM</name>
<dbReference type="Proteomes" id="UP000707138">
    <property type="component" value="Unassembled WGS sequence"/>
</dbReference>
<dbReference type="SMART" id="SM00420">
    <property type="entry name" value="HTH_DEOR"/>
    <property type="match status" value="1"/>
</dbReference>
<dbReference type="Pfam" id="PF00455">
    <property type="entry name" value="DeoRC"/>
    <property type="match status" value="1"/>
</dbReference>
<dbReference type="InterPro" id="IPR036390">
    <property type="entry name" value="WH_DNA-bd_sf"/>
</dbReference>
<dbReference type="PRINTS" id="PR00037">
    <property type="entry name" value="HTHLACR"/>
</dbReference>
<gene>
    <name evidence="5" type="ORF">H6A01_03455</name>
</gene>
<dbReference type="PANTHER" id="PTHR30363:SF44">
    <property type="entry name" value="AGA OPERON TRANSCRIPTIONAL REPRESSOR-RELATED"/>
    <property type="match status" value="1"/>
</dbReference>
<keyword evidence="6" id="KW-1185">Reference proteome</keyword>
<sequence length="270" mass="29964">MLAEERHKFIVDLVREQGTVTKKELAKLLNVSVETIRRDLEVLTSNQLVRKVHGGVVSNKFYTGKYPEMDYGRRKQSEKLEKSEIALTAVSFVEDGTSVALNSGTTNEAVARELAFCGKRLTVLTNSLTIVDILREDPKIQVILCGGRFDREENAFFGALATQFLDNFSVDLLFLAVSGVDLFKGCTDYKDEEASLEKKMVAISSKVIVLSSSNKINSASLLHICGLDQVSFIISDSKLDKEVVKRYAEMGHDIVVANPRGHSLLEDLDD</sequence>
<evidence type="ECO:0000259" key="4">
    <source>
        <dbReference type="PROSITE" id="PS51000"/>
    </source>
</evidence>
<feature type="domain" description="HTH deoR-type" evidence="4">
    <location>
        <begin position="3"/>
        <end position="58"/>
    </location>
</feature>
<dbReference type="SUPFAM" id="SSF100950">
    <property type="entry name" value="NagB/RpiA/CoA transferase-like"/>
    <property type="match status" value="1"/>
</dbReference>
<dbReference type="PROSITE" id="PS00894">
    <property type="entry name" value="HTH_DEOR_1"/>
    <property type="match status" value="1"/>
</dbReference>
<dbReference type="PANTHER" id="PTHR30363">
    <property type="entry name" value="HTH-TYPE TRANSCRIPTIONAL REGULATOR SRLR-RELATED"/>
    <property type="match status" value="1"/>
</dbReference>
<keyword evidence="1" id="KW-0805">Transcription regulation</keyword>
<comment type="caution">
    <text evidence="5">The sequence shown here is derived from an EMBL/GenBank/DDBJ whole genome shotgun (WGS) entry which is preliminary data.</text>
</comment>
<dbReference type="SUPFAM" id="SSF46785">
    <property type="entry name" value="Winged helix' DNA-binding domain"/>
    <property type="match status" value="1"/>
</dbReference>
<dbReference type="InterPro" id="IPR036388">
    <property type="entry name" value="WH-like_DNA-bd_sf"/>
</dbReference>
<dbReference type="Gene3D" id="3.40.50.1360">
    <property type="match status" value="1"/>
</dbReference>
<dbReference type="InterPro" id="IPR050313">
    <property type="entry name" value="Carb_Metab_HTH_regulators"/>
</dbReference>
<dbReference type="RefSeq" id="WP_205087566.1">
    <property type="nucleotide sequence ID" value="NZ_JACJLA010000004.1"/>
</dbReference>
<dbReference type="Gene3D" id="1.10.10.10">
    <property type="entry name" value="Winged helix-like DNA-binding domain superfamily/Winged helix DNA-binding domain"/>
    <property type="match status" value="1"/>
</dbReference>
<evidence type="ECO:0000256" key="3">
    <source>
        <dbReference type="ARBA" id="ARBA00023163"/>
    </source>
</evidence>
<dbReference type="PROSITE" id="PS51000">
    <property type="entry name" value="HTH_DEOR_2"/>
    <property type="match status" value="1"/>
</dbReference>
<dbReference type="Pfam" id="PF08220">
    <property type="entry name" value="HTH_DeoR"/>
    <property type="match status" value="1"/>
</dbReference>
<accession>A0ABS2GF85</accession>
<keyword evidence="2" id="KW-0238">DNA-binding</keyword>
<dbReference type="InterPro" id="IPR037171">
    <property type="entry name" value="NagB/RpiA_transferase-like"/>
</dbReference>
<evidence type="ECO:0000256" key="2">
    <source>
        <dbReference type="ARBA" id="ARBA00023125"/>
    </source>
</evidence>
<keyword evidence="3" id="KW-0804">Transcription</keyword>
<dbReference type="EMBL" id="JACJLA010000004">
    <property type="protein sequence ID" value="MBM6912390.1"/>
    <property type="molecule type" value="Genomic_DNA"/>
</dbReference>
<dbReference type="SMART" id="SM01134">
    <property type="entry name" value="DeoRC"/>
    <property type="match status" value="1"/>
</dbReference>
<evidence type="ECO:0000313" key="6">
    <source>
        <dbReference type="Proteomes" id="UP000707138"/>
    </source>
</evidence>
<dbReference type="InterPro" id="IPR001034">
    <property type="entry name" value="DeoR_HTH"/>
</dbReference>
<proteinExistence type="predicted"/>
<protein>
    <submittedName>
        <fullName evidence="5">DeoR/GlpR transcriptional regulator</fullName>
    </submittedName>
</protein>
<evidence type="ECO:0000313" key="5">
    <source>
        <dbReference type="EMBL" id="MBM6912390.1"/>
    </source>
</evidence>
<dbReference type="InterPro" id="IPR018356">
    <property type="entry name" value="Tscrpt_reg_HTH_DeoR_CS"/>
</dbReference>
<organism evidence="5 6">
    <name type="scientific">Veillonella magna</name>
    <dbReference type="NCBI Taxonomy" id="464322"/>
    <lineage>
        <taxon>Bacteria</taxon>
        <taxon>Bacillati</taxon>
        <taxon>Bacillota</taxon>
        <taxon>Negativicutes</taxon>
        <taxon>Veillonellales</taxon>
        <taxon>Veillonellaceae</taxon>
        <taxon>Veillonella</taxon>
    </lineage>
</organism>
<evidence type="ECO:0000256" key="1">
    <source>
        <dbReference type="ARBA" id="ARBA00023015"/>
    </source>
</evidence>
<dbReference type="InterPro" id="IPR014036">
    <property type="entry name" value="DeoR-like_C"/>
</dbReference>